<organism evidence="5 6">
    <name type="scientific">Methylobacterium terricola</name>
    <dbReference type="NCBI Taxonomy" id="2583531"/>
    <lineage>
        <taxon>Bacteria</taxon>
        <taxon>Pseudomonadati</taxon>
        <taxon>Pseudomonadota</taxon>
        <taxon>Alphaproteobacteria</taxon>
        <taxon>Hyphomicrobiales</taxon>
        <taxon>Methylobacteriaceae</taxon>
        <taxon>Methylobacterium</taxon>
    </lineage>
</organism>
<evidence type="ECO:0000256" key="3">
    <source>
        <dbReference type="SAM" id="Phobius"/>
    </source>
</evidence>
<feature type="transmembrane region" description="Helical" evidence="3">
    <location>
        <begin position="73"/>
        <end position="93"/>
    </location>
</feature>
<dbReference type="CDD" id="cd01949">
    <property type="entry name" value="GGDEF"/>
    <property type="match status" value="1"/>
</dbReference>
<keyword evidence="6" id="KW-1185">Reference proteome</keyword>
<dbReference type="PROSITE" id="PS50887">
    <property type="entry name" value="GGDEF"/>
    <property type="match status" value="1"/>
</dbReference>
<evidence type="ECO:0000313" key="6">
    <source>
        <dbReference type="Proteomes" id="UP000305267"/>
    </source>
</evidence>
<evidence type="ECO:0000313" key="5">
    <source>
        <dbReference type="EMBL" id="TNC13633.1"/>
    </source>
</evidence>
<keyword evidence="3" id="KW-1133">Transmembrane helix</keyword>
<accession>A0A5C4LJ47</accession>
<dbReference type="OrthoDB" id="9812260at2"/>
<keyword evidence="3" id="KW-0472">Membrane</keyword>
<dbReference type="GO" id="GO:0005886">
    <property type="term" value="C:plasma membrane"/>
    <property type="evidence" value="ECO:0007669"/>
    <property type="project" value="TreeGrafter"/>
</dbReference>
<proteinExistence type="predicted"/>
<dbReference type="Gene3D" id="3.30.70.270">
    <property type="match status" value="1"/>
</dbReference>
<evidence type="ECO:0000256" key="1">
    <source>
        <dbReference type="ARBA" id="ARBA00012528"/>
    </source>
</evidence>
<dbReference type="InterPro" id="IPR043128">
    <property type="entry name" value="Rev_trsase/Diguanyl_cyclase"/>
</dbReference>
<dbReference type="PANTHER" id="PTHR45138">
    <property type="entry name" value="REGULATORY COMPONENTS OF SENSORY TRANSDUCTION SYSTEM"/>
    <property type="match status" value="1"/>
</dbReference>
<comment type="caution">
    <text evidence="5">The sequence shown here is derived from an EMBL/GenBank/DDBJ whole genome shotgun (WGS) entry which is preliminary data.</text>
</comment>
<sequence>MDAVQAYAVSLYALSLGCAVFATCQTAAMTRLVQAPSLRLFWYLVTAVSGAVEILHAAFTVRLALLTSPPTDIAVSATIMLGAGGIFAGMARFMRASILDVQQAATLKQLAYRDPLTEIGNRRAFDTSMAEGETSGRPTTVILFDVDHFKTYNDTHGHEVGDLVLKHLARVIAGTAPGYSLYRVGGEEFAIVAPIRQDEAAMLANLCRASIELVPLLHMDQPIHITASAGVAQFRDGDTVSTVMRRADQALYAAKRAGRNRVVEAA</sequence>
<feature type="transmembrane region" description="Helical" evidence="3">
    <location>
        <begin position="6"/>
        <end position="28"/>
    </location>
</feature>
<dbReference type="InterPro" id="IPR029787">
    <property type="entry name" value="Nucleotide_cyclase"/>
</dbReference>
<dbReference type="InterPro" id="IPR050469">
    <property type="entry name" value="Diguanylate_Cyclase"/>
</dbReference>
<dbReference type="InterPro" id="IPR000160">
    <property type="entry name" value="GGDEF_dom"/>
</dbReference>
<keyword evidence="3" id="KW-0812">Transmembrane</keyword>
<evidence type="ECO:0000256" key="2">
    <source>
        <dbReference type="ARBA" id="ARBA00034247"/>
    </source>
</evidence>
<gene>
    <name evidence="5" type="ORF">FF100_12725</name>
</gene>
<dbReference type="PANTHER" id="PTHR45138:SF9">
    <property type="entry name" value="DIGUANYLATE CYCLASE DGCM-RELATED"/>
    <property type="match status" value="1"/>
</dbReference>
<dbReference type="EC" id="2.7.7.65" evidence="1"/>
<dbReference type="AlphaFoldDB" id="A0A5C4LJ47"/>
<comment type="catalytic activity">
    <reaction evidence="2">
        <text>2 GTP = 3',3'-c-di-GMP + 2 diphosphate</text>
        <dbReference type="Rhea" id="RHEA:24898"/>
        <dbReference type="ChEBI" id="CHEBI:33019"/>
        <dbReference type="ChEBI" id="CHEBI:37565"/>
        <dbReference type="ChEBI" id="CHEBI:58805"/>
        <dbReference type="EC" id="2.7.7.65"/>
    </reaction>
</comment>
<feature type="transmembrane region" description="Helical" evidence="3">
    <location>
        <begin position="40"/>
        <end position="61"/>
    </location>
</feature>
<dbReference type="GO" id="GO:0043709">
    <property type="term" value="P:cell adhesion involved in single-species biofilm formation"/>
    <property type="evidence" value="ECO:0007669"/>
    <property type="project" value="TreeGrafter"/>
</dbReference>
<dbReference type="SUPFAM" id="SSF55073">
    <property type="entry name" value="Nucleotide cyclase"/>
    <property type="match status" value="1"/>
</dbReference>
<reference evidence="5 6" key="1">
    <citation type="submission" date="2019-06" db="EMBL/GenBank/DDBJ databases">
        <title>Genome of Methylobacterium sp. 17Sr1-39.</title>
        <authorList>
            <person name="Seo T."/>
        </authorList>
    </citation>
    <scope>NUCLEOTIDE SEQUENCE [LARGE SCALE GENOMIC DNA]</scope>
    <source>
        <strain evidence="5 6">17Sr1-39</strain>
    </source>
</reference>
<dbReference type="SMART" id="SM00267">
    <property type="entry name" value="GGDEF"/>
    <property type="match status" value="1"/>
</dbReference>
<protein>
    <recommendedName>
        <fullName evidence="1">diguanylate cyclase</fullName>
        <ecNumber evidence="1">2.7.7.65</ecNumber>
    </recommendedName>
</protein>
<dbReference type="NCBIfam" id="TIGR00254">
    <property type="entry name" value="GGDEF"/>
    <property type="match status" value="1"/>
</dbReference>
<name>A0A5C4LJ47_9HYPH</name>
<dbReference type="EMBL" id="VDDA01000004">
    <property type="protein sequence ID" value="TNC13633.1"/>
    <property type="molecule type" value="Genomic_DNA"/>
</dbReference>
<dbReference type="GO" id="GO:1902201">
    <property type="term" value="P:negative regulation of bacterial-type flagellum-dependent cell motility"/>
    <property type="evidence" value="ECO:0007669"/>
    <property type="project" value="TreeGrafter"/>
</dbReference>
<dbReference type="FunFam" id="3.30.70.270:FF:000001">
    <property type="entry name" value="Diguanylate cyclase domain protein"/>
    <property type="match status" value="1"/>
</dbReference>
<dbReference type="Proteomes" id="UP000305267">
    <property type="component" value="Unassembled WGS sequence"/>
</dbReference>
<dbReference type="Pfam" id="PF00990">
    <property type="entry name" value="GGDEF"/>
    <property type="match status" value="1"/>
</dbReference>
<dbReference type="GO" id="GO:0052621">
    <property type="term" value="F:diguanylate cyclase activity"/>
    <property type="evidence" value="ECO:0007669"/>
    <property type="project" value="UniProtKB-EC"/>
</dbReference>
<evidence type="ECO:0000259" key="4">
    <source>
        <dbReference type="PROSITE" id="PS50887"/>
    </source>
</evidence>
<feature type="domain" description="GGDEF" evidence="4">
    <location>
        <begin position="137"/>
        <end position="266"/>
    </location>
</feature>